<keyword evidence="3" id="KW-1185">Reference proteome</keyword>
<gene>
    <name evidence="2" type="ORF">AVEN_103799_1</name>
</gene>
<sequence length="175" mass="19612">MPSGGRENSKPLLQPLFSKKRTTIPFRISLSSPSNRKGQENLSNATRNYQERGSVRELDHSLQQRQGTNPACPKDPENEIAKAPPHYLYLIFFQLDSNQAERQGCGPHLYLSSSTTCRVSEAKSMGQHHFRVGRAIFQLFGYERGTQVFFLVFAGSDSGGGHPFTRSWSTSRGPH</sequence>
<feature type="compositionally biased region" description="Polar residues" evidence="1">
    <location>
        <begin position="29"/>
        <end position="48"/>
    </location>
</feature>
<evidence type="ECO:0000256" key="1">
    <source>
        <dbReference type="SAM" id="MobiDB-lite"/>
    </source>
</evidence>
<protein>
    <submittedName>
        <fullName evidence="2">Uncharacterized protein</fullName>
    </submittedName>
</protein>
<dbReference type="AlphaFoldDB" id="A0A4Y2GB39"/>
<evidence type="ECO:0000313" key="2">
    <source>
        <dbReference type="EMBL" id="GBM49184.1"/>
    </source>
</evidence>
<proteinExistence type="predicted"/>
<comment type="caution">
    <text evidence="2">The sequence shown here is derived from an EMBL/GenBank/DDBJ whole genome shotgun (WGS) entry which is preliminary data.</text>
</comment>
<organism evidence="2 3">
    <name type="scientific">Araneus ventricosus</name>
    <name type="common">Orbweaver spider</name>
    <name type="synonym">Epeira ventricosa</name>
    <dbReference type="NCBI Taxonomy" id="182803"/>
    <lineage>
        <taxon>Eukaryota</taxon>
        <taxon>Metazoa</taxon>
        <taxon>Ecdysozoa</taxon>
        <taxon>Arthropoda</taxon>
        <taxon>Chelicerata</taxon>
        <taxon>Arachnida</taxon>
        <taxon>Araneae</taxon>
        <taxon>Araneomorphae</taxon>
        <taxon>Entelegynae</taxon>
        <taxon>Araneoidea</taxon>
        <taxon>Araneidae</taxon>
        <taxon>Araneus</taxon>
    </lineage>
</organism>
<name>A0A4Y2GB39_ARAVE</name>
<dbReference type="EMBL" id="BGPR01001243">
    <property type="protein sequence ID" value="GBM49184.1"/>
    <property type="molecule type" value="Genomic_DNA"/>
</dbReference>
<accession>A0A4Y2GB39</accession>
<feature type="compositionally biased region" description="Basic and acidic residues" evidence="1">
    <location>
        <begin position="49"/>
        <end position="62"/>
    </location>
</feature>
<feature type="region of interest" description="Disordered" evidence="1">
    <location>
        <begin position="1"/>
        <end position="77"/>
    </location>
</feature>
<reference evidence="2 3" key="1">
    <citation type="journal article" date="2019" name="Sci. Rep.">
        <title>Orb-weaving spider Araneus ventricosus genome elucidates the spidroin gene catalogue.</title>
        <authorList>
            <person name="Kono N."/>
            <person name="Nakamura H."/>
            <person name="Ohtoshi R."/>
            <person name="Moran D.A.P."/>
            <person name="Shinohara A."/>
            <person name="Yoshida Y."/>
            <person name="Fujiwara M."/>
            <person name="Mori M."/>
            <person name="Tomita M."/>
            <person name="Arakawa K."/>
        </authorList>
    </citation>
    <scope>NUCLEOTIDE SEQUENCE [LARGE SCALE GENOMIC DNA]</scope>
</reference>
<evidence type="ECO:0000313" key="3">
    <source>
        <dbReference type="Proteomes" id="UP000499080"/>
    </source>
</evidence>
<dbReference type="Proteomes" id="UP000499080">
    <property type="component" value="Unassembled WGS sequence"/>
</dbReference>